<evidence type="ECO:0000313" key="2">
    <source>
        <dbReference type="EMBL" id="NEN24679.1"/>
    </source>
</evidence>
<accession>A0A7K3WSL0</accession>
<dbReference type="EMBL" id="JAAGVY010000030">
    <property type="protein sequence ID" value="NEN24679.1"/>
    <property type="molecule type" value="Genomic_DNA"/>
</dbReference>
<evidence type="ECO:0000256" key="1">
    <source>
        <dbReference type="SAM" id="SignalP"/>
    </source>
</evidence>
<dbReference type="RefSeq" id="WP_163286070.1">
    <property type="nucleotide sequence ID" value="NZ_JAAGVY010000030.1"/>
</dbReference>
<keyword evidence="1" id="KW-0732">Signal</keyword>
<gene>
    <name evidence="2" type="ORF">G3O08_14320</name>
</gene>
<organism evidence="2 3">
    <name type="scientific">Cryomorpha ignava</name>
    <dbReference type="NCBI Taxonomy" id="101383"/>
    <lineage>
        <taxon>Bacteria</taxon>
        <taxon>Pseudomonadati</taxon>
        <taxon>Bacteroidota</taxon>
        <taxon>Flavobacteriia</taxon>
        <taxon>Flavobacteriales</taxon>
        <taxon>Cryomorphaceae</taxon>
        <taxon>Cryomorpha</taxon>
    </lineage>
</organism>
<sequence length="298" mass="34428">MKSFLVTCISLFLVFGAYAADLAGLEQKIADLQDDLTTGASDEIRDEASAKIRDLLVKAFAKEEAFEYPFDRFIAISTIKSPDNTFRLFNWVQPRLEGTFLYYAFVLLPQKGEYVELVDNQELSLEIENEELQPNNWYGALYYEIFPVKVRKENYYVLMGWDGNNSLSNKKVLDAIEFDKKGEITFGKAVFQTPDGMARRRVFEYAKSAILNLRFMQSKDAIVFDRLEPEKTGLAGQYAFYLPSTAYNGYKLNRDGAWDLIEFIDMSRPKSEEKGAEFNFPDKVNFDRHRNNTNPIRQ</sequence>
<dbReference type="AlphaFoldDB" id="A0A7K3WSL0"/>
<evidence type="ECO:0000313" key="3">
    <source>
        <dbReference type="Proteomes" id="UP000486602"/>
    </source>
</evidence>
<dbReference type="Proteomes" id="UP000486602">
    <property type="component" value="Unassembled WGS sequence"/>
</dbReference>
<protein>
    <submittedName>
        <fullName evidence="2">Uncharacterized protein</fullName>
    </submittedName>
</protein>
<feature type="signal peptide" evidence="1">
    <location>
        <begin position="1"/>
        <end position="19"/>
    </location>
</feature>
<reference evidence="2 3" key="1">
    <citation type="submission" date="2020-02" db="EMBL/GenBank/DDBJ databases">
        <title>Out from the shadows clarifying the taxonomy of the family Cryomorphaceae and related taxa by utilizing the GTDB taxonomic framework.</title>
        <authorList>
            <person name="Bowman J.P."/>
        </authorList>
    </citation>
    <scope>NUCLEOTIDE SEQUENCE [LARGE SCALE GENOMIC DNA]</scope>
    <source>
        <strain evidence="2 3">QSSC 1-22</strain>
    </source>
</reference>
<keyword evidence="3" id="KW-1185">Reference proteome</keyword>
<name>A0A7K3WSL0_9FLAO</name>
<comment type="caution">
    <text evidence="2">The sequence shown here is derived from an EMBL/GenBank/DDBJ whole genome shotgun (WGS) entry which is preliminary data.</text>
</comment>
<proteinExistence type="predicted"/>
<feature type="chain" id="PRO_5029609770" evidence="1">
    <location>
        <begin position="20"/>
        <end position="298"/>
    </location>
</feature>